<dbReference type="EnsemblPlants" id="ONIVA09G07700.1">
    <property type="protein sequence ID" value="ONIVA09G07700.1"/>
    <property type="gene ID" value="ONIVA09G07700"/>
</dbReference>
<evidence type="ECO:0000313" key="3">
    <source>
        <dbReference type="Proteomes" id="UP000006591"/>
    </source>
</evidence>
<name>A0A0E0IIR4_ORYNI</name>
<keyword evidence="3" id="KW-1185">Reference proteome</keyword>
<dbReference type="HOGENOM" id="CLU_2853665_0_0_1"/>
<reference evidence="2" key="1">
    <citation type="submission" date="2015-04" db="UniProtKB">
        <authorList>
            <consortium name="EnsemblPlants"/>
        </authorList>
    </citation>
    <scope>IDENTIFICATION</scope>
    <source>
        <strain evidence="2">SL10</strain>
    </source>
</reference>
<protein>
    <submittedName>
        <fullName evidence="2">Uncharacterized protein</fullName>
    </submittedName>
</protein>
<dbReference type="Gramene" id="ONIVA09G07700.1">
    <property type="protein sequence ID" value="ONIVA09G07700.1"/>
    <property type="gene ID" value="ONIVA09G07700"/>
</dbReference>
<reference evidence="2" key="2">
    <citation type="submission" date="2018-04" db="EMBL/GenBank/DDBJ databases">
        <title>OnivRS2 (Oryza nivara Reference Sequence Version 2).</title>
        <authorList>
            <person name="Zhang J."/>
            <person name="Kudrna D."/>
            <person name="Lee S."/>
            <person name="Talag J."/>
            <person name="Rajasekar S."/>
            <person name="Welchert J."/>
            <person name="Hsing Y.-I."/>
            <person name="Wing R.A."/>
        </authorList>
    </citation>
    <scope>NUCLEOTIDE SEQUENCE [LARGE SCALE GENOMIC DNA]</scope>
    <source>
        <strain evidence="2">SL10</strain>
    </source>
</reference>
<dbReference type="Proteomes" id="UP000006591">
    <property type="component" value="Chromosome 9"/>
</dbReference>
<feature type="region of interest" description="Disordered" evidence="1">
    <location>
        <begin position="27"/>
        <end position="46"/>
    </location>
</feature>
<accession>A0A0E0IIR4</accession>
<dbReference type="AlphaFoldDB" id="A0A0E0IIR4"/>
<organism evidence="2">
    <name type="scientific">Oryza nivara</name>
    <name type="common">Indian wild rice</name>
    <name type="synonym">Oryza sativa f. spontanea</name>
    <dbReference type="NCBI Taxonomy" id="4536"/>
    <lineage>
        <taxon>Eukaryota</taxon>
        <taxon>Viridiplantae</taxon>
        <taxon>Streptophyta</taxon>
        <taxon>Embryophyta</taxon>
        <taxon>Tracheophyta</taxon>
        <taxon>Spermatophyta</taxon>
        <taxon>Magnoliopsida</taxon>
        <taxon>Liliopsida</taxon>
        <taxon>Poales</taxon>
        <taxon>Poaceae</taxon>
        <taxon>BOP clade</taxon>
        <taxon>Oryzoideae</taxon>
        <taxon>Oryzeae</taxon>
        <taxon>Oryzinae</taxon>
        <taxon>Oryza</taxon>
    </lineage>
</organism>
<evidence type="ECO:0000256" key="1">
    <source>
        <dbReference type="SAM" id="MobiDB-lite"/>
    </source>
</evidence>
<proteinExistence type="predicted"/>
<evidence type="ECO:0000313" key="2">
    <source>
        <dbReference type="EnsemblPlants" id="ONIVA09G07700.1"/>
    </source>
</evidence>
<sequence length="65" mass="6875">MQLQPAASTLVGIEPRPAHVADAVVGDRGGADEEQSPGIVGMTQSPGIVDYRIDDPTVQISVFWK</sequence>